<organism evidence="1 2">
    <name type="scientific">Bremerella alba</name>
    <dbReference type="NCBI Taxonomy" id="980252"/>
    <lineage>
        <taxon>Bacteria</taxon>
        <taxon>Pseudomonadati</taxon>
        <taxon>Planctomycetota</taxon>
        <taxon>Planctomycetia</taxon>
        <taxon>Pirellulales</taxon>
        <taxon>Pirellulaceae</taxon>
        <taxon>Bremerella</taxon>
    </lineage>
</organism>
<evidence type="ECO:0000313" key="1">
    <source>
        <dbReference type="EMBL" id="MBA2117500.1"/>
    </source>
</evidence>
<dbReference type="Proteomes" id="UP000551616">
    <property type="component" value="Unassembled WGS sequence"/>
</dbReference>
<comment type="caution">
    <text evidence="1">The sequence shown here is derived from an EMBL/GenBank/DDBJ whole genome shotgun (WGS) entry which is preliminary data.</text>
</comment>
<accession>A0A7V9A9G5</accession>
<name>A0A7V9A9G5_9BACT</name>
<dbReference type="AlphaFoldDB" id="A0A7V9A9G5"/>
<reference evidence="1 2" key="1">
    <citation type="submission" date="2020-05" db="EMBL/GenBank/DDBJ databases">
        <title>Bremerella alba sp. nov., a novel planctomycete isolated from the surface of the macroalga Fucus spiralis.</title>
        <authorList>
            <person name="Godinho O."/>
            <person name="Botelho R."/>
            <person name="Albuquerque L."/>
            <person name="Wiegand S."/>
            <person name="Da Costa M.S."/>
            <person name="Lobo-Da-Cunha A."/>
            <person name="Jogler C."/>
            <person name="Lage O.M."/>
        </authorList>
    </citation>
    <scope>NUCLEOTIDE SEQUENCE [LARGE SCALE GENOMIC DNA]</scope>
    <source>
        <strain evidence="1 2">FF15</strain>
    </source>
</reference>
<evidence type="ECO:0000313" key="2">
    <source>
        <dbReference type="Proteomes" id="UP000551616"/>
    </source>
</evidence>
<sequence length="175" mass="19081">MLEVLFLTTKTKRIIHIQEGSNMFKHVLIVGAVALAPLFAVKTVEAQAYTTTTVAPPTAVGYIPVRRGLFGLRSELQPVFVPGAATTVVNRPVVTTNYAPTTSYYAPTTSYYQPEVTTAYYAPPATTTYYAPTPQVVPAASTYPAPTTVNYYPKTYWYSTQAPVPRSVGMPIIGY</sequence>
<dbReference type="EMBL" id="JABRWO010000015">
    <property type="protein sequence ID" value="MBA2117500.1"/>
    <property type="molecule type" value="Genomic_DNA"/>
</dbReference>
<protein>
    <submittedName>
        <fullName evidence="1">Uncharacterized protein</fullName>
    </submittedName>
</protein>
<keyword evidence="2" id="KW-1185">Reference proteome</keyword>
<gene>
    <name evidence="1" type="ORF">HOV93_46990</name>
</gene>
<proteinExistence type="predicted"/>